<comment type="caution">
    <text evidence="2">The sequence shown here is derived from an EMBL/GenBank/DDBJ whole genome shotgun (WGS) entry which is preliminary data.</text>
</comment>
<dbReference type="EMBL" id="MUBC01000084">
    <property type="protein sequence ID" value="ONM42390.1"/>
    <property type="molecule type" value="Genomic_DNA"/>
</dbReference>
<reference evidence="2 3" key="1">
    <citation type="submission" date="2017-01" db="EMBL/GenBank/DDBJ databases">
        <title>Draft genome sequence of Pseudomonas pachastrellae type strain CCUG 46540T from a deep sea.</title>
        <authorList>
            <person name="Gomila M."/>
            <person name="Mulet M."/>
            <person name="Lalucat J."/>
            <person name="Garcia-Valdes E."/>
        </authorList>
    </citation>
    <scope>NUCLEOTIDE SEQUENCE [LARGE SCALE GENOMIC DNA]</scope>
    <source>
        <strain evidence="2 3">CCUG 46540</strain>
    </source>
</reference>
<dbReference type="SUPFAM" id="SSF53474">
    <property type="entry name" value="alpha/beta-Hydrolases"/>
    <property type="match status" value="1"/>
</dbReference>
<name>A0A1S8DCW8_9GAMM</name>
<protein>
    <recommendedName>
        <fullName evidence="1">AB hydrolase-1 domain-containing protein</fullName>
    </recommendedName>
</protein>
<dbReference type="RefSeq" id="WP_083729445.1">
    <property type="nucleotide sequence ID" value="NZ_FOUD01000005.1"/>
</dbReference>
<dbReference type="PANTHER" id="PTHR42103">
    <property type="entry name" value="ALPHA/BETA-HYDROLASES SUPERFAMILY PROTEIN"/>
    <property type="match status" value="1"/>
</dbReference>
<dbReference type="Proteomes" id="UP000242847">
    <property type="component" value="Unassembled WGS sequence"/>
</dbReference>
<organism evidence="2 3">
    <name type="scientific">Halopseudomonas pachastrellae</name>
    <dbReference type="NCBI Taxonomy" id="254161"/>
    <lineage>
        <taxon>Bacteria</taxon>
        <taxon>Pseudomonadati</taxon>
        <taxon>Pseudomonadota</taxon>
        <taxon>Gammaproteobacteria</taxon>
        <taxon>Pseudomonadales</taxon>
        <taxon>Pseudomonadaceae</taxon>
        <taxon>Halopseudomonas</taxon>
    </lineage>
</organism>
<dbReference type="InterPro" id="IPR000073">
    <property type="entry name" value="AB_hydrolase_1"/>
</dbReference>
<accession>A0A1S8DCW8</accession>
<evidence type="ECO:0000313" key="2">
    <source>
        <dbReference type="EMBL" id="ONM42390.1"/>
    </source>
</evidence>
<feature type="domain" description="AB hydrolase-1" evidence="1">
    <location>
        <begin position="51"/>
        <end position="136"/>
    </location>
</feature>
<dbReference type="InterPro" id="IPR029058">
    <property type="entry name" value="AB_hydrolase_fold"/>
</dbReference>
<proteinExistence type="predicted"/>
<dbReference type="PANTHER" id="PTHR42103:SF2">
    <property type="entry name" value="AB HYDROLASE-1 DOMAIN-CONTAINING PROTEIN"/>
    <property type="match status" value="1"/>
</dbReference>
<dbReference type="Pfam" id="PF00561">
    <property type="entry name" value="Abhydrolase_1"/>
    <property type="match status" value="1"/>
</dbReference>
<dbReference type="AlphaFoldDB" id="A0A1S8DCW8"/>
<sequence length="210" mass="22464">MSRAGEQSLMIDGPAGPLEAVLTEGEREGVLAVICHPNPIQGGTMQNKVVHTLMRTARDLGASTLRFNFRGVGASAGEHDYGNGEVDDCLAVLDWAQNNLAVRELWLLGFSFGGYVAAAAASRLEQWPQRLVLVAPSVEKQAFHLLKPLAGPVSVMMGEADDVVAPQAVYAAFADEQDAEVVRFADTGHFFHGKLVPLKAEVERVLAAEA</sequence>
<gene>
    <name evidence="2" type="ORF">BXT89_18255</name>
</gene>
<dbReference type="OrthoDB" id="9800435at2"/>
<dbReference type="Gene3D" id="3.40.50.1820">
    <property type="entry name" value="alpha/beta hydrolase"/>
    <property type="match status" value="1"/>
</dbReference>
<evidence type="ECO:0000313" key="3">
    <source>
        <dbReference type="Proteomes" id="UP000242847"/>
    </source>
</evidence>
<keyword evidence="3" id="KW-1185">Reference proteome</keyword>
<dbReference type="STRING" id="254161.SAMN05216256_105174"/>
<evidence type="ECO:0000259" key="1">
    <source>
        <dbReference type="Pfam" id="PF00561"/>
    </source>
</evidence>